<reference evidence="2 3" key="1">
    <citation type="submission" date="2024-07" db="EMBL/GenBank/DDBJ databases">
        <authorList>
            <person name="Pitt A."/>
            <person name="Hahn M.W."/>
        </authorList>
    </citation>
    <scope>NUCLEOTIDE SEQUENCE [LARGE SCALE GENOMIC DNA]</scope>
    <source>
        <strain evidence="2 3">1-SAACH-A3</strain>
    </source>
</reference>
<dbReference type="InterPro" id="IPR018691">
    <property type="entry name" value="DUF2188"/>
</dbReference>
<dbReference type="Proteomes" id="UP001623558">
    <property type="component" value="Unassembled WGS sequence"/>
</dbReference>
<gene>
    <name evidence="2" type="ORF">U0R11_03980</name>
</gene>
<proteinExistence type="predicted"/>
<accession>A0ABW8RS39</accession>
<sequence>MAKKSNHVVPSLSGGWSVKKSGATKASRNFDRQEQAIQYGRRLSIHEKTEFYIHKKNGIIQNKNSYGNDPNPPKDKK</sequence>
<evidence type="ECO:0000313" key="2">
    <source>
        <dbReference type="EMBL" id="MFL0161542.1"/>
    </source>
</evidence>
<feature type="compositionally biased region" description="Polar residues" evidence="1">
    <location>
        <begin position="59"/>
        <end position="68"/>
    </location>
</feature>
<comment type="caution">
    <text evidence="2">The sequence shown here is derived from an EMBL/GenBank/DDBJ whole genome shotgun (WGS) entry which is preliminary data.</text>
</comment>
<keyword evidence="3" id="KW-1185">Reference proteome</keyword>
<protein>
    <submittedName>
        <fullName evidence="2">DUF2188 domain-containing protein</fullName>
    </submittedName>
</protein>
<evidence type="ECO:0000313" key="3">
    <source>
        <dbReference type="Proteomes" id="UP001623558"/>
    </source>
</evidence>
<evidence type="ECO:0000256" key="1">
    <source>
        <dbReference type="SAM" id="MobiDB-lite"/>
    </source>
</evidence>
<feature type="region of interest" description="Disordered" evidence="1">
    <location>
        <begin position="56"/>
        <end position="77"/>
    </location>
</feature>
<organism evidence="2 3">
    <name type="scientific">Aquirufa salirivi</name>
    <dbReference type="NCBI Taxonomy" id="3104729"/>
    <lineage>
        <taxon>Bacteria</taxon>
        <taxon>Pseudomonadati</taxon>
        <taxon>Bacteroidota</taxon>
        <taxon>Cytophagia</taxon>
        <taxon>Cytophagales</taxon>
        <taxon>Flectobacillaceae</taxon>
        <taxon>Aquirufa</taxon>
    </lineage>
</organism>
<name>A0ABW8RS39_9BACT</name>
<feature type="region of interest" description="Disordered" evidence="1">
    <location>
        <begin position="1"/>
        <end position="35"/>
    </location>
</feature>
<dbReference type="Pfam" id="PF09954">
    <property type="entry name" value="DUF2188"/>
    <property type="match status" value="1"/>
</dbReference>
<dbReference type="EMBL" id="JBEWZH010000002">
    <property type="protein sequence ID" value="MFL0161542.1"/>
    <property type="molecule type" value="Genomic_DNA"/>
</dbReference>
<dbReference type="RefSeq" id="WP_406749913.1">
    <property type="nucleotide sequence ID" value="NZ_JBEWZH010000002.1"/>
</dbReference>